<proteinExistence type="predicted"/>
<feature type="domain" description="DUF5689" evidence="2">
    <location>
        <begin position="50"/>
        <end position="293"/>
    </location>
</feature>
<dbReference type="AlphaFoldDB" id="A0A5D0GM64"/>
<evidence type="ECO:0000259" key="1">
    <source>
        <dbReference type="Pfam" id="PF16409"/>
    </source>
</evidence>
<dbReference type="EMBL" id="VSFC01000002">
    <property type="protein sequence ID" value="TYA60104.1"/>
    <property type="molecule type" value="Genomic_DNA"/>
</dbReference>
<evidence type="ECO:0000259" key="2">
    <source>
        <dbReference type="Pfam" id="PF18942"/>
    </source>
</evidence>
<dbReference type="Proteomes" id="UP000324550">
    <property type="component" value="Unassembled WGS sequence"/>
</dbReference>
<dbReference type="InterPro" id="IPR032185">
    <property type="entry name" value="DUF5017"/>
</dbReference>
<comment type="caution">
    <text evidence="3">The sequence shown here is derived from an EMBL/GenBank/DDBJ whole genome shotgun (WGS) entry which is preliminary data.</text>
</comment>
<accession>A0A5D0GM64</accession>
<name>A0A5D0GM64_9FLAO</name>
<sequence length="476" mass="52143">MKTNKFLKVILGLIVTFAIVSCVQDDDYTVPNSLGNEENAALNNLLATATEVDMAYVKALYNSDPNNDGDNDDAIPFEVENDIYVKGYVSSSDQTGNFFKEFFIQDSPENPTGALKIILEQVDSYNQFNKGREVYVSLKGLFIGEERTGNGIYTIGGGTEFDQYGGTVTRINQNQIGTNLLRSQVTEEIIPLLVTFSGLTDQQVGVFVQVDNVEFADDLNGESYFDPVQVFDTQRIMQVCNGANYSTLSLETSSFANFKEYLLPTGNGSIKAIVNKTFDGSTRILALNDVADVDMEGTRCSLDETIFQETFDSAIDGTNLDLPGWTNFAEAGSRVWREEVYQGNGYAEFNPFGSGNASNIAWLITPGVDMDSYDGETLTFQTAHAYPDAGHEPLEVYVSTDYDGVPANISTSTWTALAFTASYDIDSDSWNSFKDSGNIDLSSYSGTAYIAFVYTGSDTSNENMTLRVDNVAITGQ</sequence>
<organism evidence="3 4">
    <name type="scientific">Formosa maritima</name>
    <dbReference type="NCBI Taxonomy" id="2592046"/>
    <lineage>
        <taxon>Bacteria</taxon>
        <taxon>Pseudomonadati</taxon>
        <taxon>Bacteroidota</taxon>
        <taxon>Flavobacteriia</taxon>
        <taxon>Flavobacteriales</taxon>
        <taxon>Flavobacteriaceae</taxon>
        <taxon>Formosa</taxon>
    </lineage>
</organism>
<dbReference type="NCBIfam" id="NF038128">
    <property type="entry name" value="choice_anch_J"/>
    <property type="match status" value="1"/>
</dbReference>
<evidence type="ECO:0000313" key="3">
    <source>
        <dbReference type="EMBL" id="TYA60104.1"/>
    </source>
</evidence>
<gene>
    <name evidence="3" type="ORF">FVF61_00335</name>
</gene>
<feature type="domain" description="DUF5017" evidence="1">
    <location>
        <begin position="372"/>
        <end position="464"/>
    </location>
</feature>
<dbReference type="PROSITE" id="PS51257">
    <property type="entry name" value="PROKAR_LIPOPROTEIN"/>
    <property type="match status" value="1"/>
</dbReference>
<dbReference type="RefSeq" id="WP_148452083.1">
    <property type="nucleotide sequence ID" value="NZ_VSFC01000002.1"/>
</dbReference>
<keyword evidence="4" id="KW-1185">Reference proteome</keyword>
<dbReference type="Pfam" id="PF18942">
    <property type="entry name" value="DUF5689"/>
    <property type="match status" value="1"/>
</dbReference>
<evidence type="ECO:0008006" key="5">
    <source>
        <dbReference type="Google" id="ProtNLM"/>
    </source>
</evidence>
<dbReference type="InterPro" id="IPR043744">
    <property type="entry name" value="DUF5689"/>
</dbReference>
<dbReference type="Gene3D" id="2.60.120.200">
    <property type="match status" value="1"/>
</dbReference>
<reference evidence="3 4" key="1">
    <citation type="submission" date="2019-08" db="EMBL/GenBank/DDBJ databases">
        <title>Formosa sediminis sp. nov., isolated from marine sediment.</title>
        <authorList>
            <person name="Cao W.R."/>
        </authorList>
    </citation>
    <scope>NUCLEOTIDE SEQUENCE [LARGE SCALE GENOMIC DNA]</scope>
    <source>
        <strain evidence="3 4">1494</strain>
    </source>
</reference>
<dbReference type="OrthoDB" id="1492759at2"/>
<protein>
    <recommendedName>
        <fullName evidence="5">DUF5689 domain-containing protein</fullName>
    </recommendedName>
</protein>
<dbReference type="Pfam" id="PF16409">
    <property type="entry name" value="DUF5017"/>
    <property type="match status" value="1"/>
</dbReference>
<evidence type="ECO:0000313" key="4">
    <source>
        <dbReference type="Proteomes" id="UP000324550"/>
    </source>
</evidence>